<accession>A0ABS4U1J6</accession>
<name>A0ABS4U1J6_9PSEU</name>
<proteinExistence type="predicted"/>
<gene>
    <name evidence="2" type="ORF">JOF56_010914</name>
</gene>
<keyword evidence="3" id="KW-1185">Reference proteome</keyword>
<evidence type="ECO:0000313" key="3">
    <source>
        <dbReference type="Proteomes" id="UP001519332"/>
    </source>
</evidence>
<evidence type="ECO:0000256" key="1">
    <source>
        <dbReference type="SAM" id="SignalP"/>
    </source>
</evidence>
<protein>
    <recommendedName>
        <fullName evidence="4">Erythromycin esterase</fullName>
    </recommendedName>
</protein>
<evidence type="ECO:0000313" key="2">
    <source>
        <dbReference type="EMBL" id="MBP2330529.1"/>
    </source>
</evidence>
<sequence length="361" mass="40021">MTSMPRRALLSGAMAVAATAGLSTARADGAPQGRPCDAVEGLLRLFATTPVVALNEGAHHLQDCWDFLAAVMFHPGFREVGAIVIELGNSRHQNVADDFVNGGIVRKSTLQKIWRDTTQSPFATGDIPVIFRLLSLARTINLHTRRANPLRVLLADPPIDWTQIRNRDDHGRLLSQRDDSWTEVITREVLARQQRCLTIGGGLHFFRNLPFLGTVPPGTPLPSHKNVSALIEQKHPGSVSVVHTHAIVARDKIAQVEHHLNGWARPSIAATARTSYGTVAAADIMSDLPPEIRQRFGSLTVADLADHVLFLGRRSELTAAVTDWEVFYEPTYWAELNRRKALIEFPRDLDQLRQEENPAMF</sequence>
<dbReference type="InterPro" id="IPR006311">
    <property type="entry name" value="TAT_signal"/>
</dbReference>
<dbReference type="EMBL" id="JAGINW010000001">
    <property type="protein sequence ID" value="MBP2330529.1"/>
    <property type="molecule type" value="Genomic_DNA"/>
</dbReference>
<comment type="caution">
    <text evidence="2">The sequence shown here is derived from an EMBL/GenBank/DDBJ whole genome shotgun (WGS) entry which is preliminary data.</text>
</comment>
<organism evidence="2 3">
    <name type="scientific">Kibdelosporangium banguiense</name>
    <dbReference type="NCBI Taxonomy" id="1365924"/>
    <lineage>
        <taxon>Bacteria</taxon>
        <taxon>Bacillati</taxon>
        <taxon>Actinomycetota</taxon>
        <taxon>Actinomycetes</taxon>
        <taxon>Pseudonocardiales</taxon>
        <taxon>Pseudonocardiaceae</taxon>
        <taxon>Kibdelosporangium</taxon>
    </lineage>
</organism>
<dbReference type="Proteomes" id="UP001519332">
    <property type="component" value="Unassembled WGS sequence"/>
</dbReference>
<feature type="chain" id="PRO_5045913877" description="Erythromycin esterase" evidence="1">
    <location>
        <begin position="21"/>
        <end position="361"/>
    </location>
</feature>
<reference evidence="2 3" key="1">
    <citation type="submission" date="2021-03" db="EMBL/GenBank/DDBJ databases">
        <title>Sequencing the genomes of 1000 actinobacteria strains.</title>
        <authorList>
            <person name="Klenk H.-P."/>
        </authorList>
    </citation>
    <scope>NUCLEOTIDE SEQUENCE [LARGE SCALE GENOMIC DNA]</scope>
    <source>
        <strain evidence="2 3">DSM 46670</strain>
    </source>
</reference>
<feature type="signal peptide" evidence="1">
    <location>
        <begin position="1"/>
        <end position="20"/>
    </location>
</feature>
<evidence type="ECO:0008006" key="4">
    <source>
        <dbReference type="Google" id="ProtNLM"/>
    </source>
</evidence>
<keyword evidence="1" id="KW-0732">Signal</keyword>
<dbReference type="PROSITE" id="PS51318">
    <property type="entry name" value="TAT"/>
    <property type="match status" value="1"/>
</dbReference>
<dbReference type="RefSeq" id="WP_209647127.1">
    <property type="nucleotide sequence ID" value="NZ_JAGINW010000001.1"/>
</dbReference>